<evidence type="ECO:0000259" key="2">
    <source>
        <dbReference type="Pfam" id="PF01345"/>
    </source>
</evidence>
<dbReference type="Pfam" id="PF03372">
    <property type="entry name" value="Exo_endo_phos"/>
    <property type="match status" value="1"/>
</dbReference>
<protein>
    <recommendedName>
        <fullName evidence="6">Repeat protein (TIGR01451 family)</fullName>
    </recommendedName>
</protein>
<keyword evidence="5" id="KW-1185">Reference proteome</keyword>
<organism evidence="4 5">
    <name type="scientific">Tahibacter amnicola</name>
    <dbReference type="NCBI Taxonomy" id="2976241"/>
    <lineage>
        <taxon>Bacteria</taxon>
        <taxon>Pseudomonadati</taxon>
        <taxon>Pseudomonadota</taxon>
        <taxon>Gammaproteobacteria</taxon>
        <taxon>Lysobacterales</taxon>
        <taxon>Rhodanobacteraceae</taxon>
        <taxon>Tahibacter</taxon>
    </lineage>
</organism>
<evidence type="ECO:0000259" key="3">
    <source>
        <dbReference type="Pfam" id="PF03372"/>
    </source>
</evidence>
<dbReference type="EMBL" id="CP104694">
    <property type="protein sequence ID" value="UXI70514.1"/>
    <property type="molecule type" value="Genomic_DNA"/>
</dbReference>
<proteinExistence type="predicted"/>
<dbReference type="NCBIfam" id="TIGR01451">
    <property type="entry name" value="B_ant_repeat"/>
    <property type="match status" value="2"/>
</dbReference>
<feature type="compositionally biased region" description="Polar residues" evidence="1">
    <location>
        <begin position="67"/>
        <end position="87"/>
    </location>
</feature>
<feature type="domain" description="Endonuclease/exonuclease/phosphatase" evidence="3">
    <location>
        <begin position="197"/>
        <end position="530"/>
    </location>
</feature>
<dbReference type="PANTHER" id="PTHR42834:SF1">
    <property type="entry name" value="ENDONUCLEASE_EXONUCLEASE_PHOSPHATASE FAMILY PROTEIN (AFU_ORTHOLOGUE AFUA_3G09210)"/>
    <property type="match status" value="1"/>
</dbReference>
<dbReference type="SUPFAM" id="SSF56219">
    <property type="entry name" value="DNase I-like"/>
    <property type="match status" value="1"/>
</dbReference>
<dbReference type="Proteomes" id="UP001064632">
    <property type="component" value="Chromosome"/>
</dbReference>
<feature type="domain" description="DUF11" evidence="2">
    <location>
        <begin position="676"/>
        <end position="796"/>
    </location>
</feature>
<evidence type="ECO:0000256" key="1">
    <source>
        <dbReference type="SAM" id="MobiDB-lite"/>
    </source>
</evidence>
<name>A0ABY6BKU0_9GAMM</name>
<evidence type="ECO:0000313" key="5">
    <source>
        <dbReference type="Proteomes" id="UP001064632"/>
    </source>
</evidence>
<gene>
    <name evidence="4" type="ORF">N4264_13010</name>
</gene>
<dbReference type="InterPro" id="IPR047589">
    <property type="entry name" value="DUF11_rpt"/>
</dbReference>
<reference evidence="4" key="1">
    <citation type="submission" date="2022-09" db="EMBL/GenBank/DDBJ databases">
        <title>Tahibacter sp. nov., isolated from a fresh water.</title>
        <authorList>
            <person name="Baek J.H."/>
            <person name="Lee J.K."/>
            <person name="Kim J.M."/>
            <person name="Jeon C.O."/>
        </authorList>
    </citation>
    <scope>NUCLEOTIDE SEQUENCE</scope>
    <source>
        <strain evidence="4">W38</strain>
    </source>
</reference>
<dbReference type="Pfam" id="PF01345">
    <property type="entry name" value="DUF11"/>
    <property type="match status" value="2"/>
</dbReference>
<dbReference type="InterPro" id="IPR005135">
    <property type="entry name" value="Endo/exonuclease/phosphatase"/>
</dbReference>
<dbReference type="InterPro" id="IPR001434">
    <property type="entry name" value="OmcB-like_DUF11"/>
</dbReference>
<feature type="domain" description="DUF11" evidence="2">
    <location>
        <begin position="546"/>
        <end position="667"/>
    </location>
</feature>
<feature type="region of interest" description="Disordered" evidence="1">
    <location>
        <begin position="67"/>
        <end position="121"/>
    </location>
</feature>
<dbReference type="PANTHER" id="PTHR42834">
    <property type="entry name" value="ENDONUCLEASE/EXONUCLEASE/PHOSPHATASE FAMILY PROTEIN (AFU_ORTHOLOGUE AFUA_3G09210)"/>
    <property type="match status" value="1"/>
</dbReference>
<dbReference type="InterPro" id="IPR036691">
    <property type="entry name" value="Endo/exonu/phosph_ase_sf"/>
</dbReference>
<feature type="compositionally biased region" description="Pro residues" evidence="1">
    <location>
        <begin position="109"/>
        <end position="120"/>
    </location>
</feature>
<accession>A0ABY6BKU0</accession>
<dbReference type="RefSeq" id="WP_261697462.1">
    <property type="nucleotide sequence ID" value="NZ_CP104694.1"/>
</dbReference>
<dbReference type="Gene3D" id="3.60.10.10">
    <property type="entry name" value="Endonuclease/exonuclease/phosphatase"/>
    <property type="match status" value="1"/>
</dbReference>
<evidence type="ECO:0008006" key="6">
    <source>
        <dbReference type="Google" id="ProtNLM"/>
    </source>
</evidence>
<sequence>MAEFVPASDPQQPPVTELTSPTVAQLAAPGQTLPTPVPLTATFPDPAGPHDQLERVEGMRVSAASLTVTGPSDGTVTETSATGTSNGRFHAVLTGVPRPFREPGIQAPDVPPTGTIPPIPRWDTNPERLRVESATVNSQPVLTVKTGDTLGPATGPLDYGFRGYAIYPDGTQAITVTPGVLPATVTAPQSTEFTVVSFNLQRFFDTVDDPLGEPVLTATAFGNRLAKASIAIRVHLQAPDIIGVQEVENLSTLQALATQINNDAVAASQPNPMYVAYLSEGNDVGGIDVGFLVKTAPVTGGAARVTVNSVTQVGGSATWIDPTDGSSALLHDRPPLVLDAVVHRAPGATFPVVVINNHLRSLLGIDDTTVSGATTAGDRVRRKRQLQADFVAQYVQGRLTSTPGEHLLVIGDFNAFEFNDGYQDTMNTLAGTPTPDSETVVCSTCPTAPNTGDGVDQLNPDLTNLVNTPPAAERYSYVHDGNAQNIDHALASAGVVSDTTARRIEHARIDADYPETERNNPATGLRVSDHDPLVAYFAPTGFLITDLATTVTDSPDPVTAGTNLTYTITLTNNGPDPATNAAWSETLPGGTTFVSLSSPGGWSCTTPAVGAGGSVSCSQASFGVGNAVFTLVVSVDATTAAGTMITNTATASTTTTDSTPANDSGTAVTTVATSADLGISNTPSTTTAINGQPITYTITITNPGPSAAANVSLSNVIPTGTTFTALTAPAGWSCTTPAVGATGTVSCSIGTMALVSDVFTLTVTVDNGLPPSTISDTATVSSATADADTGNNSATALTSTPVSLQSFDID</sequence>
<evidence type="ECO:0000313" key="4">
    <source>
        <dbReference type="EMBL" id="UXI70514.1"/>
    </source>
</evidence>